<keyword evidence="6" id="KW-1185">Reference proteome</keyword>
<evidence type="ECO:0000256" key="2">
    <source>
        <dbReference type="ARBA" id="ARBA00022741"/>
    </source>
</evidence>
<keyword evidence="2" id="KW-0547">Nucleotide-binding</keyword>
<dbReference type="Proteomes" id="UP000239772">
    <property type="component" value="Unassembled WGS sequence"/>
</dbReference>
<dbReference type="InterPro" id="IPR003593">
    <property type="entry name" value="AAA+_ATPase"/>
</dbReference>
<accession>A0A2T1HXA7</accession>
<dbReference type="PANTHER" id="PTHR43790:SF4">
    <property type="entry name" value="GUANOSINE IMPORT ATP-BINDING PROTEIN NUPO"/>
    <property type="match status" value="1"/>
</dbReference>
<dbReference type="InterPro" id="IPR017871">
    <property type="entry name" value="ABC_transporter-like_CS"/>
</dbReference>
<evidence type="ECO:0000313" key="6">
    <source>
        <dbReference type="Proteomes" id="UP000239772"/>
    </source>
</evidence>
<comment type="similarity">
    <text evidence="1">Belongs to the ABC transporter superfamily.</text>
</comment>
<dbReference type="EMBL" id="PVZS01000004">
    <property type="protein sequence ID" value="PSC06230.1"/>
    <property type="molecule type" value="Genomic_DNA"/>
</dbReference>
<dbReference type="PROSITE" id="PS50893">
    <property type="entry name" value="ABC_TRANSPORTER_2"/>
    <property type="match status" value="2"/>
</dbReference>
<dbReference type="Gene3D" id="3.40.50.300">
    <property type="entry name" value="P-loop containing nucleotide triphosphate hydrolases"/>
    <property type="match status" value="2"/>
</dbReference>
<name>A0A2T1HXA7_9HYPH</name>
<evidence type="ECO:0000256" key="3">
    <source>
        <dbReference type="ARBA" id="ARBA00022840"/>
    </source>
</evidence>
<dbReference type="PANTHER" id="PTHR43790">
    <property type="entry name" value="CARBOHYDRATE TRANSPORT ATP-BINDING PROTEIN MG119-RELATED"/>
    <property type="match status" value="1"/>
</dbReference>
<comment type="caution">
    <text evidence="5">The sequence shown here is derived from an EMBL/GenBank/DDBJ whole genome shotgun (WGS) entry which is preliminary data.</text>
</comment>
<proteinExistence type="inferred from homology"/>
<evidence type="ECO:0000313" key="5">
    <source>
        <dbReference type="EMBL" id="PSC06230.1"/>
    </source>
</evidence>
<feature type="domain" description="ABC transporter" evidence="4">
    <location>
        <begin position="19"/>
        <end position="254"/>
    </location>
</feature>
<dbReference type="OrthoDB" id="8430269at2"/>
<sequence length="521" mass="55258">MTSNVSPVSLDRATPPLAIELVGIDKRFGDVHANKGVDLTVRKGSIHGIVGENGAGKSTLMSILYGFYEADRGEIRVGGVARRIRSPGEAIAAGIGMVHQHFMLVEPLSVIDNVMLGAEGGPRLAAGARQVRARLAQLAADYGLALDPDAIVGDLPVGLQQRVEIVKALVRGADVLVLDEPTAVLTPDEADGLFRLLRILADEGKTVILITHKLREIMAITDRVSVMRRGEMVATLDTAATSPAQLAELMVGRRVLLRVEKAPAAPGPVVLAAENVVVRDARGTARVDGVSLTIRAGEIVGIAGIAGNGQSELLEALAGMRPLAGGTVALEGRALSPAERDPAALRRRGLLHVPEDRMRTGLVPAFEACESAMLGFQDERRYGAGALLDRGAIVSDALERMEAYDVRPRAPLLKTSKFSGGNQQKIVLAREIERGPKVLLVGQPTRGVDIGAIEFIHRRLVALRDQGVGVLLVSVELEEIMALADRILVMCGGRITGERLPGETDERDLGLLMAGVAERAA</sequence>
<dbReference type="SUPFAM" id="SSF52540">
    <property type="entry name" value="P-loop containing nucleoside triphosphate hydrolases"/>
    <property type="match status" value="2"/>
</dbReference>
<evidence type="ECO:0000259" key="4">
    <source>
        <dbReference type="PROSITE" id="PS50893"/>
    </source>
</evidence>
<dbReference type="AlphaFoldDB" id="A0A2T1HXA7"/>
<dbReference type="GO" id="GO:0005524">
    <property type="term" value="F:ATP binding"/>
    <property type="evidence" value="ECO:0007669"/>
    <property type="project" value="UniProtKB-KW"/>
</dbReference>
<dbReference type="RefSeq" id="WP_106335637.1">
    <property type="nucleotide sequence ID" value="NZ_PVZS01000004.1"/>
</dbReference>
<organism evidence="5 6">
    <name type="scientific">Alsobacter soli</name>
    <dbReference type="NCBI Taxonomy" id="2109933"/>
    <lineage>
        <taxon>Bacteria</taxon>
        <taxon>Pseudomonadati</taxon>
        <taxon>Pseudomonadota</taxon>
        <taxon>Alphaproteobacteria</taxon>
        <taxon>Hyphomicrobiales</taxon>
        <taxon>Alsobacteraceae</taxon>
        <taxon>Alsobacter</taxon>
    </lineage>
</organism>
<evidence type="ECO:0000256" key="1">
    <source>
        <dbReference type="ARBA" id="ARBA00005417"/>
    </source>
</evidence>
<dbReference type="GO" id="GO:0016887">
    <property type="term" value="F:ATP hydrolysis activity"/>
    <property type="evidence" value="ECO:0007669"/>
    <property type="project" value="InterPro"/>
</dbReference>
<reference evidence="6" key="1">
    <citation type="submission" date="2018-03" db="EMBL/GenBank/DDBJ databases">
        <authorList>
            <person name="Sun L."/>
            <person name="Liu H."/>
            <person name="Chen W."/>
            <person name="Huang K."/>
            <person name="Liu W."/>
            <person name="Gao X."/>
        </authorList>
    </citation>
    <scope>NUCLEOTIDE SEQUENCE [LARGE SCALE GENOMIC DNA]</scope>
    <source>
        <strain evidence="6">SH9</strain>
    </source>
</reference>
<keyword evidence="3 5" id="KW-0067">ATP-binding</keyword>
<dbReference type="CDD" id="cd03215">
    <property type="entry name" value="ABC_Carb_Monos_II"/>
    <property type="match status" value="1"/>
</dbReference>
<feature type="domain" description="ABC transporter" evidence="4">
    <location>
        <begin position="271"/>
        <end position="517"/>
    </location>
</feature>
<dbReference type="InterPro" id="IPR003439">
    <property type="entry name" value="ABC_transporter-like_ATP-bd"/>
</dbReference>
<dbReference type="InterPro" id="IPR050107">
    <property type="entry name" value="ABC_carbohydrate_import_ATPase"/>
</dbReference>
<dbReference type="InterPro" id="IPR027417">
    <property type="entry name" value="P-loop_NTPase"/>
</dbReference>
<gene>
    <name evidence="5" type="ORF">SLNSH_05395</name>
</gene>
<dbReference type="Pfam" id="PF00005">
    <property type="entry name" value="ABC_tran"/>
    <property type="match status" value="2"/>
</dbReference>
<protein>
    <submittedName>
        <fullName evidence="5">Heme ABC transporter ATP-binding protein</fullName>
    </submittedName>
</protein>
<dbReference type="PROSITE" id="PS00211">
    <property type="entry name" value="ABC_TRANSPORTER_1"/>
    <property type="match status" value="1"/>
</dbReference>
<dbReference type="SMART" id="SM00382">
    <property type="entry name" value="AAA"/>
    <property type="match status" value="2"/>
</dbReference>
<dbReference type="CDD" id="cd03216">
    <property type="entry name" value="ABC_Carb_Monos_I"/>
    <property type="match status" value="1"/>
</dbReference>